<name>A0ABV1YEH1_9HYPH</name>
<organism evidence="2 3">
    <name type="scientific">Mesorhizobium opportunistum</name>
    <dbReference type="NCBI Taxonomy" id="593909"/>
    <lineage>
        <taxon>Bacteria</taxon>
        <taxon>Pseudomonadati</taxon>
        <taxon>Pseudomonadota</taxon>
        <taxon>Alphaproteobacteria</taxon>
        <taxon>Hyphomicrobiales</taxon>
        <taxon>Phyllobacteriaceae</taxon>
        <taxon>Mesorhizobium</taxon>
    </lineage>
</organism>
<protein>
    <submittedName>
        <fullName evidence="2">Uncharacterized protein</fullName>
    </submittedName>
</protein>
<dbReference type="EMBL" id="JAMYPJ010000013">
    <property type="protein sequence ID" value="MER8933581.1"/>
    <property type="molecule type" value="Genomic_DNA"/>
</dbReference>
<sequence length="54" mass="5789">MKTVSRLLQILALSACFTAQAHGAFSMPGVRQALRTMAGASNHILSPIEMMTEV</sequence>
<evidence type="ECO:0000256" key="1">
    <source>
        <dbReference type="SAM" id="SignalP"/>
    </source>
</evidence>
<evidence type="ECO:0000313" key="2">
    <source>
        <dbReference type="EMBL" id="MER8933581.1"/>
    </source>
</evidence>
<dbReference type="Proteomes" id="UP001464387">
    <property type="component" value="Unassembled WGS sequence"/>
</dbReference>
<comment type="caution">
    <text evidence="2">The sequence shown here is derived from an EMBL/GenBank/DDBJ whole genome shotgun (WGS) entry which is preliminary data.</text>
</comment>
<dbReference type="RefSeq" id="WP_287277965.1">
    <property type="nucleotide sequence ID" value="NZ_JAMYMY010000016.1"/>
</dbReference>
<proteinExistence type="predicted"/>
<evidence type="ECO:0000313" key="3">
    <source>
        <dbReference type="Proteomes" id="UP001464387"/>
    </source>
</evidence>
<reference evidence="2 3" key="1">
    <citation type="journal article" date="2024" name="Proc. Natl. Acad. Sci. U.S.A.">
        <title>The evolutionary genomics of adaptation to stress in wild rhizobium bacteria.</title>
        <authorList>
            <person name="Kehlet-Delgado H."/>
            <person name="Montoya A.P."/>
            <person name="Jensen K.T."/>
            <person name="Wendlandt C.E."/>
            <person name="Dexheimer C."/>
            <person name="Roberts M."/>
            <person name="Torres Martinez L."/>
            <person name="Friesen M.L."/>
            <person name="Griffitts J.S."/>
            <person name="Porter S.S."/>
        </authorList>
    </citation>
    <scope>NUCLEOTIDE SEQUENCE [LARGE SCALE GENOMIC DNA]</scope>
    <source>
        <strain evidence="2 3">M0729</strain>
    </source>
</reference>
<keyword evidence="1" id="KW-0732">Signal</keyword>
<feature type="signal peptide" evidence="1">
    <location>
        <begin position="1"/>
        <end position="21"/>
    </location>
</feature>
<accession>A0ABV1YEH1</accession>
<feature type="chain" id="PRO_5045335254" evidence="1">
    <location>
        <begin position="22"/>
        <end position="54"/>
    </location>
</feature>
<gene>
    <name evidence="2" type="ORF">NKI33_11455</name>
</gene>
<keyword evidence="3" id="KW-1185">Reference proteome</keyword>